<feature type="non-terminal residue" evidence="2">
    <location>
        <position position="1"/>
    </location>
</feature>
<name>A0A4Y2QPB3_ARAVE</name>
<feature type="domain" description="Laminin G" evidence="1">
    <location>
        <begin position="9"/>
        <end position="66"/>
    </location>
</feature>
<dbReference type="Proteomes" id="UP000499080">
    <property type="component" value="Unassembled WGS sequence"/>
</dbReference>
<proteinExistence type="predicted"/>
<accession>A0A4Y2QPB3</accession>
<keyword evidence="3" id="KW-1185">Reference proteome</keyword>
<protein>
    <recommendedName>
        <fullName evidence="1">Laminin G domain-containing protein</fullName>
    </recommendedName>
</protein>
<gene>
    <name evidence="2" type="ORF">AVEN_8427_1</name>
</gene>
<dbReference type="InterPro" id="IPR001791">
    <property type="entry name" value="Laminin_G"/>
</dbReference>
<sequence>ITRATGFCHLSVTIDGVYTERGSTAGSFSMLSSSVIYVGGLTPTTAAQLLPASRVRTNFIGCVRKVSEGIIYASLFTEPSFVNVFFAAVHVKYIADLSGWYIYKPYPDRTEAGNQTISLATRGSDVVFSSRT</sequence>
<dbReference type="EMBL" id="BGPR01014433">
    <property type="protein sequence ID" value="GBN65192.1"/>
    <property type="molecule type" value="Genomic_DNA"/>
</dbReference>
<dbReference type="InterPro" id="IPR013320">
    <property type="entry name" value="ConA-like_dom_sf"/>
</dbReference>
<evidence type="ECO:0000313" key="3">
    <source>
        <dbReference type="Proteomes" id="UP000499080"/>
    </source>
</evidence>
<organism evidence="2 3">
    <name type="scientific">Araneus ventricosus</name>
    <name type="common">Orbweaver spider</name>
    <name type="synonym">Epeira ventricosa</name>
    <dbReference type="NCBI Taxonomy" id="182803"/>
    <lineage>
        <taxon>Eukaryota</taxon>
        <taxon>Metazoa</taxon>
        <taxon>Ecdysozoa</taxon>
        <taxon>Arthropoda</taxon>
        <taxon>Chelicerata</taxon>
        <taxon>Arachnida</taxon>
        <taxon>Araneae</taxon>
        <taxon>Araneomorphae</taxon>
        <taxon>Entelegynae</taxon>
        <taxon>Araneoidea</taxon>
        <taxon>Araneidae</taxon>
        <taxon>Araneus</taxon>
    </lineage>
</organism>
<dbReference type="Gene3D" id="2.60.120.200">
    <property type="match status" value="1"/>
</dbReference>
<comment type="caution">
    <text evidence="2">The sequence shown here is derived from an EMBL/GenBank/DDBJ whole genome shotgun (WGS) entry which is preliminary data.</text>
</comment>
<dbReference type="Pfam" id="PF02210">
    <property type="entry name" value="Laminin_G_2"/>
    <property type="match status" value="1"/>
</dbReference>
<dbReference type="AlphaFoldDB" id="A0A4Y2QPB3"/>
<reference evidence="2 3" key="1">
    <citation type="journal article" date="2019" name="Sci. Rep.">
        <title>Orb-weaving spider Araneus ventricosus genome elucidates the spidroin gene catalogue.</title>
        <authorList>
            <person name="Kono N."/>
            <person name="Nakamura H."/>
            <person name="Ohtoshi R."/>
            <person name="Moran D.A.P."/>
            <person name="Shinohara A."/>
            <person name="Yoshida Y."/>
            <person name="Fujiwara M."/>
            <person name="Mori M."/>
            <person name="Tomita M."/>
            <person name="Arakawa K."/>
        </authorList>
    </citation>
    <scope>NUCLEOTIDE SEQUENCE [LARGE SCALE GENOMIC DNA]</scope>
</reference>
<dbReference type="OrthoDB" id="6275838at2759"/>
<evidence type="ECO:0000259" key="1">
    <source>
        <dbReference type="Pfam" id="PF02210"/>
    </source>
</evidence>
<evidence type="ECO:0000313" key="2">
    <source>
        <dbReference type="EMBL" id="GBN65192.1"/>
    </source>
</evidence>
<dbReference type="SUPFAM" id="SSF49899">
    <property type="entry name" value="Concanavalin A-like lectins/glucanases"/>
    <property type="match status" value="1"/>
</dbReference>